<evidence type="ECO:0000313" key="4">
    <source>
        <dbReference type="Proteomes" id="UP000033860"/>
    </source>
</evidence>
<feature type="transmembrane region" description="Helical" evidence="2">
    <location>
        <begin position="86"/>
        <end position="106"/>
    </location>
</feature>
<evidence type="ECO:0000256" key="2">
    <source>
        <dbReference type="SAM" id="Phobius"/>
    </source>
</evidence>
<comment type="caution">
    <text evidence="3">The sequence shown here is derived from an EMBL/GenBank/DDBJ whole genome shotgun (WGS) entry which is preliminary data.</text>
</comment>
<keyword evidence="2" id="KW-1133">Transmembrane helix</keyword>
<dbReference type="AlphaFoldDB" id="A0A0G1RTF1"/>
<feature type="transmembrane region" description="Helical" evidence="2">
    <location>
        <begin position="112"/>
        <end position="136"/>
    </location>
</feature>
<dbReference type="Proteomes" id="UP000033860">
    <property type="component" value="Unassembled WGS sequence"/>
</dbReference>
<organism evidence="3 4">
    <name type="scientific">Candidatus Beckwithbacteria bacterium GW2011_GWB1_47_15</name>
    <dbReference type="NCBI Taxonomy" id="1618371"/>
    <lineage>
        <taxon>Bacteria</taxon>
        <taxon>Candidatus Beckwithiibacteriota</taxon>
    </lineage>
</organism>
<evidence type="ECO:0000256" key="1">
    <source>
        <dbReference type="SAM" id="Coils"/>
    </source>
</evidence>
<sequence length="140" mass="16048">MNKEIPIDERLKKIKDFPFEEILKLAQDVRTNAGLKSNTPEGWQVFSFITNIGLMLKLDIKLRRLNSTIKSLNEQSQKLEKTNISLQRTTLSLSFIAIFFTLLQTLQTVFNLIPICNILISISLTILIGIILSSWIKKND</sequence>
<feature type="coiled-coil region" evidence="1">
    <location>
        <begin position="55"/>
        <end position="89"/>
    </location>
</feature>
<dbReference type="EMBL" id="LCNT01000011">
    <property type="protein sequence ID" value="KKU60437.1"/>
    <property type="molecule type" value="Genomic_DNA"/>
</dbReference>
<protein>
    <submittedName>
        <fullName evidence="3">Uncharacterized protein</fullName>
    </submittedName>
</protein>
<evidence type="ECO:0000313" key="3">
    <source>
        <dbReference type="EMBL" id="KKU60437.1"/>
    </source>
</evidence>
<name>A0A0G1RTF1_9BACT</name>
<keyword evidence="2" id="KW-0812">Transmembrane</keyword>
<proteinExistence type="predicted"/>
<keyword evidence="1" id="KW-0175">Coiled coil</keyword>
<gene>
    <name evidence="3" type="ORF">UX85_C0011G0012</name>
</gene>
<accession>A0A0G1RTF1</accession>
<reference evidence="3 4" key="1">
    <citation type="journal article" date="2015" name="Nature">
        <title>rRNA introns, odd ribosomes, and small enigmatic genomes across a large radiation of phyla.</title>
        <authorList>
            <person name="Brown C.T."/>
            <person name="Hug L.A."/>
            <person name="Thomas B.C."/>
            <person name="Sharon I."/>
            <person name="Castelle C.J."/>
            <person name="Singh A."/>
            <person name="Wilkins M.J."/>
            <person name="Williams K.H."/>
            <person name="Banfield J.F."/>
        </authorList>
    </citation>
    <scope>NUCLEOTIDE SEQUENCE [LARGE SCALE GENOMIC DNA]</scope>
</reference>
<keyword evidence="2" id="KW-0472">Membrane</keyword>